<keyword evidence="7 12" id="KW-0675">Receptor</keyword>
<evidence type="ECO:0000256" key="6">
    <source>
        <dbReference type="ARBA" id="ARBA00023163"/>
    </source>
</evidence>
<feature type="compositionally biased region" description="Polar residues" evidence="9">
    <location>
        <begin position="218"/>
        <end position="227"/>
    </location>
</feature>
<dbReference type="Pfam" id="PF00104">
    <property type="entry name" value="Hormone_recep"/>
    <property type="match status" value="1"/>
</dbReference>
<dbReference type="InterPro" id="IPR013088">
    <property type="entry name" value="Znf_NHR/GATA"/>
</dbReference>
<dbReference type="SUPFAM" id="SSF48508">
    <property type="entry name" value="Nuclear receptor ligand-binding domain"/>
    <property type="match status" value="1"/>
</dbReference>
<keyword evidence="1" id="KW-0479">Metal-binding</keyword>
<keyword evidence="6" id="KW-0804">Transcription</keyword>
<keyword evidence="3" id="KW-0862">Zinc</keyword>
<accession>A0ABQ8JHA5</accession>
<feature type="region of interest" description="Disordered" evidence="9">
    <location>
        <begin position="666"/>
        <end position="692"/>
    </location>
</feature>
<protein>
    <submittedName>
        <fullName evidence="12">Ligand binding domain of hormone receptors</fullName>
    </submittedName>
</protein>
<feature type="region of interest" description="Disordered" evidence="9">
    <location>
        <begin position="776"/>
        <end position="808"/>
    </location>
</feature>
<feature type="region of interest" description="Disordered" evidence="9">
    <location>
        <begin position="628"/>
        <end position="651"/>
    </location>
</feature>
<dbReference type="Gene3D" id="1.10.565.10">
    <property type="entry name" value="Retinoid X Receptor"/>
    <property type="match status" value="1"/>
</dbReference>
<dbReference type="CDD" id="cd06958">
    <property type="entry name" value="NR_DBD_COUP_TF"/>
    <property type="match status" value="1"/>
</dbReference>
<organism evidence="12 13">
    <name type="scientific">Dermatophagoides pteronyssinus</name>
    <name type="common">European house dust mite</name>
    <dbReference type="NCBI Taxonomy" id="6956"/>
    <lineage>
        <taxon>Eukaryota</taxon>
        <taxon>Metazoa</taxon>
        <taxon>Ecdysozoa</taxon>
        <taxon>Arthropoda</taxon>
        <taxon>Chelicerata</taxon>
        <taxon>Arachnida</taxon>
        <taxon>Acari</taxon>
        <taxon>Acariformes</taxon>
        <taxon>Sarcoptiformes</taxon>
        <taxon>Astigmata</taxon>
        <taxon>Psoroptidia</taxon>
        <taxon>Analgoidea</taxon>
        <taxon>Pyroglyphidae</taxon>
        <taxon>Dermatophagoidinae</taxon>
        <taxon>Dermatophagoides</taxon>
    </lineage>
</organism>
<sequence length="1287" mass="138199">MSFVSKQPQPWHPPTPSVSSRNTDLSSSSTSSTSSSSSDIDSSFSKSAITTFTENETGGNPSSSSSSSVKTDCQLLNSDKRKSTNGGSATNTTTSGEVSTTADNGPETPQQAIAVNTKSSILDLQQEQQLNNNNNNAPAAQAAAVAAAAALAPFFGTFHHHHSSSLSPSASSSISPIVTSPNSSQNIQDISLHYPGTHSSGQNHHHHHPHHPRHQNHYVTHSHSGNGNVVGVTTQSHLNHQSHHLHHSHQIMYSSPSSISSQAFDGGLLMSAIGPPSNGTTGPTNGSIQSHVAYATSNGFQQPSQPVGSHQTTNSQLTMTNTVSSQHPPSIMTNGTAANSYSQYANFTQLLPTSNISQMGSTTVSGHHNHHHPHHHQSLLSGTSSTTNPGLHGSPGSLNSGVTHQNLGLPLSLGGSRSNSSRASSTTSSPASPSTPTCSTSKLSNNNRVNLHQRNMATMNSQQQPQGSTNCVTTVSASSTTNNNQISVECVVCGDKSSGKHYGQFTCEGCKSFFKRSVRRNLTYSCRGNRNCPVDQHHRNQCQYCRLRKCLKMGMRREVLSIISSQKKMSIEILLSDEPFIKARDRCRSVSSANQTAQNQNSSNDGDHNNNNDEEDDEMMVVVKVDESPSPSIDDQLLSSSQNRSSPQTNCEEQYCELMNIDKGKSSLVNSRSSDSKSMTKPSSTKRRASKDYAIQHSNALVVYDPNRSVVASESENSLNIYDGSSRQQSAITPVLSGNHSPLAGIMPPFLYSPLFFPSPASTGLAIPGSSNYGYPTSSSHPNTDLSQTSHSSITSYNSNDNSKQITSTNNTQSLEQNRHSIHNNNNSNTMINCMPTLLGIPMPFLYPTAIVNNNNNNNVQAANQSTNTANLQSTPEQQQQFLAAAASLFLYQQQQMAAAHALYAANTWSNQFFSSNPSQSSTNSNAAVQRGRVPLTPTHSSFTGSTAAHSPAALAAAAAAALGLSPVANGSSMETSHHHQSQQQSQNANSSNSRILSSTNNNNAAGQSLNSVNGPVPNMDGGSNLSATAATTSTHTVANGSNGKYNLQGYVSLLQQAESTVRLTQTMQQLHSTSTNGLLSIETMCEMAARILFAAVDWARKIPHFPDLQVQDQVSLLRMVWSELFILNASQCSMPMHTAHLLAAAGLHANPMAADRVVAFMDHIRIFQDNLEKLKALQVDAAEYSCLKAIVLFTTDACGLQDGGHIESLQEKSQCALEEYCRIHYPNQPIRFGKLLLRLPSLRSVSSHVIEQLFFVRLVGKTPIETLIRDMLVSGNSYTWPYMSLQ</sequence>
<dbReference type="PROSITE" id="PS51843">
    <property type="entry name" value="NR_LBD"/>
    <property type="match status" value="1"/>
</dbReference>
<keyword evidence="2" id="KW-0863">Zinc-finger</keyword>
<evidence type="ECO:0000256" key="8">
    <source>
        <dbReference type="ARBA" id="ARBA00023242"/>
    </source>
</evidence>
<dbReference type="SMART" id="SM00399">
    <property type="entry name" value="ZnF_C4"/>
    <property type="match status" value="1"/>
</dbReference>
<evidence type="ECO:0000256" key="5">
    <source>
        <dbReference type="ARBA" id="ARBA00023125"/>
    </source>
</evidence>
<feature type="region of interest" description="Disordered" evidence="9">
    <location>
        <begin position="1"/>
        <end position="109"/>
    </location>
</feature>
<feature type="compositionally biased region" description="Basic residues" evidence="9">
    <location>
        <begin position="367"/>
        <end position="377"/>
    </location>
</feature>
<feature type="domain" description="Nuclear receptor" evidence="10">
    <location>
        <begin position="487"/>
        <end position="562"/>
    </location>
</feature>
<dbReference type="Pfam" id="PF00105">
    <property type="entry name" value="zf-C4"/>
    <property type="match status" value="1"/>
</dbReference>
<keyword evidence="5" id="KW-0238">DNA-binding</keyword>
<evidence type="ECO:0000256" key="7">
    <source>
        <dbReference type="ARBA" id="ARBA00023170"/>
    </source>
</evidence>
<dbReference type="InterPro" id="IPR050274">
    <property type="entry name" value="Nuclear_hormone_rcpt_NR2"/>
</dbReference>
<evidence type="ECO:0000256" key="3">
    <source>
        <dbReference type="ARBA" id="ARBA00022833"/>
    </source>
</evidence>
<dbReference type="InterPro" id="IPR035500">
    <property type="entry name" value="NHR-like_dom_sf"/>
</dbReference>
<evidence type="ECO:0000256" key="4">
    <source>
        <dbReference type="ARBA" id="ARBA00023015"/>
    </source>
</evidence>
<feature type="compositionally biased region" description="Polar residues" evidence="9">
    <location>
        <begin position="995"/>
        <end position="1014"/>
    </location>
</feature>
<feature type="compositionally biased region" description="Polar residues" evidence="9">
    <location>
        <begin position="396"/>
        <end position="405"/>
    </location>
</feature>
<keyword evidence="8" id="KW-0539">Nucleus</keyword>
<proteinExistence type="predicted"/>
<feature type="compositionally biased region" description="Low complexity" evidence="9">
    <location>
        <begin position="84"/>
        <end position="101"/>
    </location>
</feature>
<feature type="compositionally biased region" description="Polar residues" evidence="9">
    <location>
        <begin position="48"/>
        <end position="61"/>
    </location>
</feature>
<dbReference type="PRINTS" id="PR00047">
    <property type="entry name" value="STROIDFINGER"/>
</dbReference>
<dbReference type="PANTHER" id="PTHR24083">
    <property type="entry name" value="NUCLEAR HORMONE RECEPTOR"/>
    <property type="match status" value="1"/>
</dbReference>
<feature type="domain" description="NR LBD" evidence="11">
    <location>
        <begin position="1047"/>
        <end position="1276"/>
    </location>
</feature>
<feature type="compositionally biased region" description="Low complexity" evidence="9">
    <location>
        <begin position="17"/>
        <end position="47"/>
    </location>
</feature>
<name>A0ABQ8JHA5_DERPT</name>
<dbReference type="EMBL" id="NJHN03000037">
    <property type="protein sequence ID" value="KAH9421996.1"/>
    <property type="molecule type" value="Genomic_DNA"/>
</dbReference>
<evidence type="ECO:0000259" key="11">
    <source>
        <dbReference type="PROSITE" id="PS51843"/>
    </source>
</evidence>
<dbReference type="InterPro" id="IPR001628">
    <property type="entry name" value="Znf_hrmn_rcpt"/>
</dbReference>
<reference evidence="12 13" key="1">
    <citation type="journal article" date="2018" name="J. Allergy Clin. Immunol.">
        <title>High-quality assembly of Dermatophagoides pteronyssinus genome and transcriptome reveals a wide range of novel allergens.</title>
        <authorList>
            <person name="Liu X.Y."/>
            <person name="Yang K.Y."/>
            <person name="Wang M.Q."/>
            <person name="Kwok J.S."/>
            <person name="Zeng X."/>
            <person name="Yang Z."/>
            <person name="Xiao X.J."/>
            <person name="Lau C.P."/>
            <person name="Li Y."/>
            <person name="Huang Z.M."/>
            <person name="Ba J.G."/>
            <person name="Yim A.K."/>
            <person name="Ouyang C.Y."/>
            <person name="Ngai S.M."/>
            <person name="Chan T.F."/>
            <person name="Leung E.L."/>
            <person name="Liu L."/>
            <person name="Liu Z.G."/>
            <person name="Tsui S.K."/>
        </authorList>
    </citation>
    <scope>NUCLEOTIDE SEQUENCE [LARGE SCALE GENOMIC DNA]</scope>
    <source>
        <strain evidence="12">Derp</strain>
    </source>
</reference>
<keyword evidence="13" id="KW-1185">Reference proteome</keyword>
<feature type="region of interest" description="Disordered" evidence="9">
    <location>
        <begin position="358"/>
        <end position="445"/>
    </location>
</feature>
<evidence type="ECO:0000313" key="13">
    <source>
        <dbReference type="Proteomes" id="UP000887458"/>
    </source>
</evidence>
<feature type="region of interest" description="Disordered" evidence="9">
    <location>
        <begin position="969"/>
        <end position="1028"/>
    </location>
</feature>
<gene>
    <name evidence="12" type="primary">NR2F2</name>
    <name evidence="12" type="ORF">DERP_002286</name>
</gene>
<reference evidence="12 13" key="2">
    <citation type="journal article" date="2022" name="Mol. Biol. Evol.">
        <title>Comparative Genomics Reveals Insights into the Divergent Evolution of Astigmatic Mites and Household Pest Adaptations.</title>
        <authorList>
            <person name="Xiong Q."/>
            <person name="Wan A.T."/>
            <person name="Liu X."/>
            <person name="Fung C.S."/>
            <person name="Xiao X."/>
            <person name="Malainual N."/>
            <person name="Hou J."/>
            <person name="Wang L."/>
            <person name="Wang M."/>
            <person name="Yang K.Y."/>
            <person name="Cui Y."/>
            <person name="Leung E.L."/>
            <person name="Nong W."/>
            <person name="Shin S.K."/>
            <person name="Au S.W."/>
            <person name="Jeong K.Y."/>
            <person name="Chew F.T."/>
            <person name="Hui J.H."/>
            <person name="Leung T.F."/>
            <person name="Tungtrongchitr A."/>
            <person name="Zhong N."/>
            <person name="Liu Z."/>
            <person name="Tsui S.K."/>
        </authorList>
    </citation>
    <scope>NUCLEOTIDE SEQUENCE [LARGE SCALE GENOMIC DNA]</scope>
    <source>
        <strain evidence="12">Derp</strain>
    </source>
</reference>
<dbReference type="Gene3D" id="3.30.50.10">
    <property type="entry name" value="Erythroid Transcription Factor GATA-1, subunit A"/>
    <property type="match status" value="1"/>
</dbReference>
<feature type="region of interest" description="Disordered" evidence="9">
    <location>
        <begin position="160"/>
        <end position="227"/>
    </location>
</feature>
<keyword evidence="4" id="KW-0805">Transcription regulation</keyword>
<dbReference type="PROSITE" id="PS51030">
    <property type="entry name" value="NUCLEAR_REC_DBD_2"/>
    <property type="match status" value="1"/>
</dbReference>
<feature type="compositionally biased region" description="Low complexity" evidence="9">
    <location>
        <begin position="406"/>
        <end position="444"/>
    </location>
</feature>
<dbReference type="PROSITE" id="PS00031">
    <property type="entry name" value="NUCLEAR_REC_DBD_1"/>
    <property type="match status" value="1"/>
</dbReference>
<comment type="caution">
    <text evidence="12">The sequence shown here is derived from an EMBL/GenBank/DDBJ whole genome shotgun (WGS) entry which is preliminary data.</text>
</comment>
<feature type="region of interest" description="Disordered" evidence="9">
    <location>
        <begin position="587"/>
        <end position="614"/>
    </location>
</feature>
<feature type="compositionally biased region" description="Low complexity" evidence="9">
    <location>
        <begin position="164"/>
        <end position="184"/>
    </location>
</feature>
<evidence type="ECO:0000256" key="9">
    <source>
        <dbReference type="SAM" id="MobiDB-lite"/>
    </source>
</evidence>
<dbReference type="CDD" id="cd06948">
    <property type="entry name" value="NR_LBD_COUP-TF"/>
    <property type="match status" value="1"/>
</dbReference>
<dbReference type="SMART" id="SM00430">
    <property type="entry name" value="HOLI"/>
    <property type="match status" value="1"/>
</dbReference>
<feature type="compositionally biased region" description="Low complexity" evidence="9">
    <location>
        <begin position="982"/>
        <end position="994"/>
    </location>
</feature>
<feature type="compositionally biased region" description="Polar residues" evidence="9">
    <location>
        <begin position="629"/>
        <end position="651"/>
    </location>
</feature>
<dbReference type="Proteomes" id="UP000887458">
    <property type="component" value="Unassembled WGS sequence"/>
</dbReference>
<evidence type="ECO:0000259" key="10">
    <source>
        <dbReference type="PROSITE" id="PS51030"/>
    </source>
</evidence>
<dbReference type="SUPFAM" id="SSF57716">
    <property type="entry name" value="Glucocorticoid receptor-like (DNA-binding domain)"/>
    <property type="match status" value="1"/>
</dbReference>
<feature type="compositionally biased region" description="Polar residues" evidence="9">
    <location>
        <begin position="378"/>
        <end position="389"/>
    </location>
</feature>
<dbReference type="InterPro" id="IPR000536">
    <property type="entry name" value="Nucl_hrmn_rcpt_lig-bd"/>
</dbReference>
<evidence type="ECO:0000256" key="2">
    <source>
        <dbReference type="ARBA" id="ARBA00022771"/>
    </source>
</evidence>
<feature type="compositionally biased region" description="Basic residues" evidence="9">
    <location>
        <begin position="203"/>
        <end position="216"/>
    </location>
</feature>
<evidence type="ECO:0000256" key="1">
    <source>
        <dbReference type="ARBA" id="ARBA00022723"/>
    </source>
</evidence>
<feature type="compositionally biased region" description="Low complexity" evidence="9">
    <location>
        <begin position="591"/>
        <end position="604"/>
    </location>
</feature>
<feature type="compositionally biased region" description="Low complexity" evidence="9">
    <location>
        <begin position="671"/>
        <end position="683"/>
    </location>
</feature>
<evidence type="ECO:0000313" key="12">
    <source>
        <dbReference type="EMBL" id="KAH9421996.1"/>
    </source>
</evidence>